<dbReference type="RefSeq" id="WP_085868913.1">
    <property type="nucleotide sequence ID" value="NZ_FWFQ01000016.1"/>
</dbReference>
<gene>
    <name evidence="2" type="ORF">PSA7680_02360</name>
</gene>
<organism evidence="2 3">
    <name type="scientific">Pseudoruegeria aquimaris</name>
    <dbReference type="NCBI Taxonomy" id="393663"/>
    <lineage>
        <taxon>Bacteria</taxon>
        <taxon>Pseudomonadati</taxon>
        <taxon>Pseudomonadota</taxon>
        <taxon>Alphaproteobacteria</taxon>
        <taxon>Rhodobacterales</taxon>
        <taxon>Roseobacteraceae</taxon>
        <taxon>Pseudoruegeria</taxon>
    </lineage>
</organism>
<proteinExistence type="predicted"/>
<sequence>MTFFKLPALLACAAFTVAPLAAAAQELPAPLAEIVEARAADCASFENGELTLERGAVRRVDLNGDGTLDTVLDEGYLSCSSAASLFCGTGGCMVNFLVGDTVETRLAKGWQAVLFAPFTVVLAQVHGSECGGTNVNTCVEALVWDEERKAFNTVAPPLQ</sequence>
<reference evidence="2 3" key="1">
    <citation type="submission" date="2017-03" db="EMBL/GenBank/DDBJ databases">
        <authorList>
            <person name="Afonso C.L."/>
            <person name="Miller P.J."/>
            <person name="Scott M.A."/>
            <person name="Spackman E."/>
            <person name="Goraichik I."/>
            <person name="Dimitrov K.M."/>
            <person name="Suarez D.L."/>
            <person name="Swayne D.E."/>
        </authorList>
    </citation>
    <scope>NUCLEOTIDE SEQUENCE [LARGE SCALE GENOMIC DNA]</scope>
    <source>
        <strain evidence="2 3">CECT 7680</strain>
    </source>
</reference>
<dbReference type="AlphaFoldDB" id="A0A1Y5SQZ2"/>
<name>A0A1Y5SQZ2_9RHOB</name>
<keyword evidence="3" id="KW-1185">Reference proteome</keyword>
<feature type="chain" id="PRO_5013028965" evidence="1">
    <location>
        <begin position="24"/>
        <end position="159"/>
    </location>
</feature>
<keyword evidence="1" id="KW-0732">Signal</keyword>
<dbReference type="OrthoDB" id="6088067at2"/>
<evidence type="ECO:0000313" key="2">
    <source>
        <dbReference type="EMBL" id="SLN46172.1"/>
    </source>
</evidence>
<evidence type="ECO:0000313" key="3">
    <source>
        <dbReference type="Proteomes" id="UP000193409"/>
    </source>
</evidence>
<evidence type="ECO:0000256" key="1">
    <source>
        <dbReference type="SAM" id="SignalP"/>
    </source>
</evidence>
<protein>
    <submittedName>
        <fullName evidence="2">Uncharacterized protein</fullName>
    </submittedName>
</protein>
<feature type="signal peptide" evidence="1">
    <location>
        <begin position="1"/>
        <end position="23"/>
    </location>
</feature>
<accession>A0A1Y5SQZ2</accession>
<dbReference type="EMBL" id="FWFQ01000016">
    <property type="protein sequence ID" value="SLN46172.1"/>
    <property type="molecule type" value="Genomic_DNA"/>
</dbReference>
<dbReference type="Proteomes" id="UP000193409">
    <property type="component" value="Unassembled WGS sequence"/>
</dbReference>